<name>A0A2Z4GEM5_9BACT</name>
<dbReference type="InterPro" id="IPR011990">
    <property type="entry name" value="TPR-like_helical_dom_sf"/>
</dbReference>
<keyword evidence="1" id="KW-0732">Signal</keyword>
<evidence type="ECO:0000256" key="1">
    <source>
        <dbReference type="SAM" id="SignalP"/>
    </source>
</evidence>
<feature type="chain" id="PRO_5016444226" evidence="1">
    <location>
        <begin position="28"/>
        <end position="484"/>
    </location>
</feature>
<dbReference type="InterPro" id="IPR041662">
    <property type="entry name" value="SusD-like_2"/>
</dbReference>
<accession>A0A2Z4GEM5</accession>
<organism evidence="2 3">
    <name type="scientific">Arcticibacterium luteifluviistationis</name>
    <dbReference type="NCBI Taxonomy" id="1784714"/>
    <lineage>
        <taxon>Bacteria</taxon>
        <taxon>Pseudomonadati</taxon>
        <taxon>Bacteroidota</taxon>
        <taxon>Cytophagia</taxon>
        <taxon>Cytophagales</taxon>
        <taxon>Leadbetterellaceae</taxon>
        <taxon>Arcticibacterium</taxon>
    </lineage>
</organism>
<dbReference type="Pfam" id="PF12771">
    <property type="entry name" value="SusD-like_2"/>
    <property type="match status" value="1"/>
</dbReference>
<proteinExistence type="predicted"/>
<keyword evidence="3" id="KW-1185">Reference proteome</keyword>
<evidence type="ECO:0000313" key="2">
    <source>
        <dbReference type="EMBL" id="AWV99438.1"/>
    </source>
</evidence>
<dbReference type="Proteomes" id="UP000249873">
    <property type="component" value="Chromosome"/>
</dbReference>
<gene>
    <name evidence="2" type="ORF">DJ013_15220</name>
</gene>
<sequence>MNYKNIYMKKIVAILLFGSLLSCTDHFEELNTDKKSLASVPAESLFNNATERFYHIMNSNSVNYAVFKLYAQYQAQTTYPDESQYNMVTRNISANWYSRLYKDGLNDLKEAKRLLATQETNATTAPIQKNKLAIIAINEVQMYSTLVDLFGNVPYSTALDFENPSPSYDDAKTIYYDLFSKLDQAISDIDVNAAGFESKNDLINQGDVAMWKKAANSLKLRLAMRIADTDAATAQTMAESAVASGVFSELSDDLSMEYISAAPYTNPAYEDFVLSGRTDFVAANTIVDVMNEYNDPRRTAFFSSNLDGAYVGGTYGTTNSYPNSTQVGSYLQTSTSSGILISCSEVEFLRAEAAARGFNVGGTAEELYNKAVATSIMEWGGSQADADTYLAQDGVTYSATDWKQQLGTQKWISLFYNGGIEGWTTWRLFDFTGFNVPDGLAYSDIPNRLLYPTNEATLNGTAVKAAAAAIGGDTKQTKIFWDVN</sequence>
<dbReference type="PROSITE" id="PS51257">
    <property type="entry name" value="PROKAR_LIPOPROTEIN"/>
    <property type="match status" value="1"/>
</dbReference>
<reference evidence="2 3" key="1">
    <citation type="submission" date="2018-05" db="EMBL/GenBank/DDBJ databases">
        <title>Complete genome sequence of Arcticibacterium luteifluviistationis SM1504T, a cytophagaceae bacterium isolated from Arctic surface seawater.</title>
        <authorList>
            <person name="Li Y."/>
            <person name="Qin Q.-L."/>
        </authorList>
    </citation>
    <scope>NUCLEOTIDE SEQUENCE [LARGE SCALE GENOMIC DNA]</scope>
    <source>
        <strain evidence="2 3">SM1504</strain>
    </source>
</reference>
<feature type="signal peptide" evidence="1">
    <location>
        <begin position="1"/>
        <end position="27"/>
    </location>
</feature>
<evidence type="ECO:0000313" key="3">
    <source>
        <dbReference type="Proteomes" id="UP000249873"/>
    </source>
</evidence>
<protein>
    <submittedName>
        <fullName evidence="2">SusD/RagB family nutrient-binding outer membrane lipoprotein</fullName>
    </submittedName>
</protein>
<dbReference type="AlphaFoldDB" id="A0A2Z4GEM5"/>
<keyword evidence="2" id="KW-0449">Lipoprotein</keyword>
<dbReference type="SUPFAM" id="SSF48452">
    <property type="entry name" value="TPR-like"/>
    <property type="match status" value="1"/>
</dbReference>
<dbReference type="OrthoDB" id="843771at2"/>
<dbReference type="KEGG" id="als:DJ013_15220"/>
<dbReference type="Gene3D" id="1.25.40.390">
    <property type="match status" value="1"/>
</dbReference>
<dbReference type="EMBL" id="CP029480">
    <property type="protein sequence ID" value="AWV99438.1"/>
    <property type="molecule type" value="Genomic_DNA"/>
</dbReference>